<dbReference type="EMBL" id="LAZR01000132">
    <property type="protein sequence ID" value="KKN87960.1"/>
    <property type="molecule type" value="Genomic_DNA"/>
</dbReference>
<evidence type="ECO:0000256" key="4">
    <source>
        <dbReference type="ARBA" id="ARBA00023136"/>
    </source>
</evidence>
<feature type="transmembrane region" description="Helical" evidence="5">
    <location>
        <begin position="290"/>
        <end position="308"/>
    </location>
</feature>
<gene>
    <name evidence="7" type="ORF">LCGC14_0253010</name>
</gene>
<feature type="transmembrane region" description="Helical" evidence="5">
    <location>
        <begin position="101"/>
        <end position="120"/>
    </location>
</feature>
<dbReference type="Pfam" id="PF00892">
    <property type="entry name" value="EamA"/>
    <property type="match status" value="1"/>
</dbReference>
<feature type="domain" description="EamA" evidence="6">
    <location>
        <begin position="12"/>
        <end position="142"/>
    </location>
</feature>
<feature type="transmembrane region" description="Helical" evidence="5">
    <location>
        <begin position="265"/>
        <end position="284"/>
    </location>
</feature>
<comment type="subcellular location">
    <subcellularLocation>
        <location evidence="1">Membrane</location>
        <topology evidence="1">Multi-pass membrane protein</topology>
    </subcellularLocation>
</comment>
<keyword evidence="4 5" id="KW-0472">Membrane</keyword>
<keyword evidence="2 5" id="KW-0812">Transmembrane</keyword>
<dbReference type="InterPro" id="IPR037185">
    <property type="entry name" value="EmrE-like"/>
</dbReference>
<organism evidence="7">
    <name type="scientific">marine sediment metagenome</name>
    <dbReference type="NCBI Taxonomy" id="412755"/>
    <lineage>
        <taxon>unclassified sequences</taxon>
        <taxon>metagenomes</taxon>
        <taxon>ecological metagenomes</taxon>
    </lineage>
</organism>
<dbReference type="SUPFAM" id="SSF103481">
    <property type="entry name" value="Multidrug resistance efflux transporter EmrE"/>
    <property type="match status" value="2"/>
</dbReference>
<feature type="transmembrane region" description="Helical" evidence="5">
    <location>
        <begin position="12"/>
        <end position="30"/>
    </location>
</feature>
<evidence type="ECO:0000259" key="6">
    <source>
        <dbReference type="Pfam" id="PF00892"/>
    </source>
</evidence>
<dbReference type="GO" id="GO:0016020">
    <property type="term" value="C:membrane"/>
    <property type="evidence" value="ECO:0007669"/>
    <property type="project" value="UniProtKB-SubCell"/>
</dbReference>
<feature type="transmembrane region" description="Helical" evidence="5">
    <location>
        <begin position="42"/>
        <end position="64"/>
    </location>
</feature>
<feature type="transmembrane region" description="Helical" evidence="5">
    <location>
        <begin position="127"/>
        <end position="146"/>
    </location>
</feature>
<accession>A0A0F9U3Z8</accession>
<proteinExistence type="predicted"/>
<feature type="transmembrane region" description="Helical" evidence="5">
    <location>
        <begin position="188"/>
        <end position="208"/>
    </location>
</feature>
<evidence type="ECO:0000313" key="7">
    <source>
        <dbReference type="EMBL" id="KKN87960.1"/>
    </source>
</evidence>
<evidence type="ECO:0000256" key="3">
    <source>
        <dbReference type="ARBA" id="ARBA00022989"/>
    </source>
</evidence>
<evidence type="ECO:0000256" key="2">
    <source>
        <dbReference type="ARBA" id="ARBA00022692"/>
    </source>
</evidence>
<comment type="caution">
    <text evidence="7">The sequence shown here is derived from an EMBL/GenBank/DDBJ whole genome shotgun (WGS) entry which is preliminary data.</text>
</comment>
<dbReference type="InterPro" id="IPR000620">
    <property type="entry name" value="EamA_dom"/>
</dbReference>
<sequence>MEVHVQNRAGAAIAFVLAGVFAISINDMLIKQLSGGYPLHEIVFARALIGIIVGLALVQVEGGWRILKTRQAHWHLLRGLLVVIANMTFFLALAAMPLADATALFFVAPLFITLLSIPILGEKVGVMRLSAVAVGFVGVIIMQHPWADAQALQASRLVLLLPVVSALTYALNQLMTRKLGVHSKASALSVYIQGVFLCVSLGFFLVAGDGSFVATDSTPSMVFLLRAWVWPAAGDAWIFLALGCNAAVIGYCLSQAYRIADAATVAPFEYIGLPLAVLWGLVIFGDLPVWEVWVGIGLILGSGLFVFLRERQKAKVAVKSPTGRRH</sequence>
<evidence type="ECO:0000256" key="5">
    <source>
        <dbReference type="SAM" id="Phobius"/>
    </source>
</evidence>
<keyword evidence="3 5" id="KW-1133">Transmembrane helix</keyword>
<dbReference type="PANTHER" id="PTHR22911:SF6">
    <property type="entry name" value="SOLUTE CARRIER FAMILY 35 MEMBER G1"/>
    <property type="match status" value="1"/>
</dbReference>
<reference evidence="7" key="1">
    <citation type="journal article" date="2015" name="Nature">
        <title>Complex archaea that bridge the gap between prokaryotes and eukaryotes.</title>
        <authorList>
            <person name="Spang A."/>
            <person name="Saw J.H."/>
            <person name="Jorgensen S.L."/>
            <person name="Zaremba-Niedzwiedzka K."/>
            <person name="Martijn J."/>
            <person name="Lind A.E."/>
            <person name="van Eijk R."/>
            <person name="Schleper C."/>
            <person name="Guy L."/>
            <person name="Ettema T.J."/>
        </authorList>
    </citation>
    <scope>NUCLEOTIDE SEQUENCE</scope>
</reference>
<feature type="transmembrane region" description="Helical" evidence="5">
    <location>
        <begin position="228"/>
        <end position="253"/>
    </location>
</feature>
<dbReference type="AlphaFoldDB" id="A0A0F9U3Z8"/>
<dbReference type="PANTHER" id="PTHR22911">
    <property type="entry name" value="ACYL-MALONYL CONDENSING ENZYME-RELATED"/>
    <property type="match status" value="1"/>
</dbReference>
<protein>
    <recommendedName>
        <fullName evidence="6">EamA domain-containing protein</fullName>
    </recommendedName>
</protein>
<name>A0A0F9U3Z8_9ZZZZ</name>
<evidence type="ECO:0000256" key="1">
    <source>
        <dbReference type="ARBA" id="ARBA00004141"/>
    </source>
</evidence>
<feature type="transmembrane region" description="Helical" evidence="5">
    <location>
        <begin position="158"/>
        <end position="176"/>
    </location>
</feature>
<feature type="transmembrane region" description="Helical" evidence="5">
    <location>
        <begin position="76"/>
        <end position="95"/>
    </location>
</feature>